<organism evidence="3">
    <name type="scientific">freshwater metagenome</name>
    <dbReference type="NCBI Taxonomy" id="449393"/>
    <lineage>
        <taxon>unclassified sequences</taxon>
        <taxon>metagenomes</taxon>
        <taxon>ecological metagenomes</taxon>
    </lineage>
</organism>
<proteinExistence type="predicted"/>
<gene>
    <name evidence="3" type="ORF">UFOPK1619_00842</name>
</gene>
<protein>
    <submittedName>
        <fullName evidence="3">Unannotated protein</fullName>
    </submittedName>
</protein>
<reference evidence="3" key="1">
    <citation type="submission" date="2020-05" db="EMBL/GenBank/DDBJ databases">
        <authorList>
            <person name="Chiriac C."/>
            <person name="Salcher M."/>
            <person name="Ghai R."/>
            <person name="Kavagutti S V."/>
        </authorList>
    </citation>
    <scope>NUCLEOTIDE SEQUENCE</scope>
</reference>
<sequence length="227" mass="23390">MTTTLPQSAVASVQSSTTTSSTTSTTTTTTIPTDPSKPVLGANGEPVEIADGETTALVRGQVVAVTTSQDNGQLVMKLPNDVEIRVGTKSPDGQSAQVGPDGILRVFRESKVAIELGGFVPGTTFTIFMFSTPVELGRGTIGADGNVSQFVALPGSAAVGSHTLQVNAVGPGGELVSVSMGIRVEKKQSNTAVALLAISVAILLALLSGRPIFKRRRLALRKQSSED</sequence>
<name>A0A6J6DZ62_9ZZZZ</name>
<evidence type="ECO:0000313" key="3">
    <source>
        <dbReference type="EMBL" id="CAB4569490.1"/>
    </source>
</evidence>
<keyword evidence="2" id="KW-1133">Transmembrane helix</keyword>
<feature type="compositionally biased region" description="Polar residues" evidence="1">
    <location>
        <begin position="1"/>
        <end position="14"/>
    </location>
</feature>
<accession>A0A6J6DZ62</accession>
<keyword evidence="2" id="KW-0472">Membrane</keyword>
<evidence type="ECO:0000256" key="2">
    <source>
        <dbReference type="SAM" id="Phobius"/>
    </source>
</evidence>
<feature type="region of interest" description="Disordered" evidence="1">
    <location>
        <begin position="1"/>
        <end position="44"/>
    </location>
</feature>
<feature type="transmembrane region" description="Helical" evidence="2">
    <location>
        <begin position="192"/>
        <end position="213"/>
    </location>
</feature>
<dbReference type="AlphaFoldDB" id="A0A6J6DZ62"/>
<evidence type="ECO:0000256" key="1">
    <source>
        <dbReference type="SAM" id="MobiDB-lite"/>
    </source>
</evidence>
<keyword evidence="2" id="KW-0812">Transmembrane</keyword>
<dbReference type="EMBL" id="CAEZTI010000169">
    <property type="protein sequence ID" value="CAB4569490.1"/>
    <property type="molecule type" value="Genomic_DNA"/>
</dbReference>
<feature type="compositionally biased region" description="Low complexity" evidence="1">
    <location>
        <begin position="15"/>
        <end position="30"/>
    </location>
</feature>